<dbReference type="Proteomes" id="UP001498476">
    <property type="component" value="Unassembled WGS sequence"/>
</dbReference>
<evidence type="ECO:0000313" key="3">
    <source>
        <dbReference type="Proteomes" id="UP001498476"/>
    </source>
</evidence>
<reference evidence="2 3" key="1">
    <citation type="journal article" date="2025" name="Microbiol. Resour. Announc.">
        <title>Draft genome sequences for Neonectria magnoliae and Neonectria punicea, canker pathogens of Liriodendron tulipifera and Acer saccharum in West Virginia.</title>
        <authorList>
            <person name="Petronek H.M."/>
            <person name="Kasson M.T."/>
            <person name="Metheny A.M."/>
            <person name="Stauder C.M."/>
            <person name="Lovett B."/>
            <person name="Lynch S.C."/>
            <person name="Garnas J.R."/>
            <person name="Kasson L.R."/>
            <person name="Stajich J.E."/>
        </authorList>
    </citation>
    <scope>NUCLEOTIDE SEQUENCE [LARGE SCALE GENOMIC DNA]</scope>
    <source>
        <strain evidence="2 3">NRRL 64653</strain>
    </source>
</reference>
<accession>A0ABR1HJB1</accession>
<evidence type="ECO:0000313" key="2">
    <source>
        <dbReference type="EMBL" id="KAK7420902.1"/>
    </source>
</evidence>
<dbReference type="PANTHER" id="PTHR12242:SF1">
    <property type="entry name" value="MYND-TYPE DOMAIN-CONTAINING PROTEIN"/>
    <property type="match status" value="1"/>
</dbReference>
<keyword evidence="3" id="KW-1185">Reference proteome</keyword>
<dbReference type="PANTHER" id="PTHR12242">
    <property type="entry name" value="OS02G0130600 PROTEIN-RELATED"/>
    <property type="match status" value="1"/>
</dbReference>
<keyword evidence="1" id="KW-1133">Transmembrane helix</keyword>
<keyword evidence="1" id="KW-0472">Membrane</keyword>
<comment type="caution">
    <text evidence="2">The sequence shown here is derived from an EMBL/GenBank/DDBJ whole genome shotgun (WGS) entry which is preliminary data.</text>
</comment>
<feature type="transmembrane region" description="Helical" evidence="1">
    <location>
        <begin position="76"/>
        <end position="98"/>
    </location>
</feature>
<dbReference type="EMBL" id="JAZAVJ010000026">
    <property type="protein sequence ID" value="KAK7420902.1"/>
    <property type="molecule type" value="Genomic_DNA"/>
</dbReference>
<evidence type="ECO:0000256" key="1">
    <source>
        <dbReference type="SAM" id="Phobius"/>
    </source>
</evidence>
<feature type="transmembrane region" description="Helical" evidence="1">
    <location>
        <begin position="135"/>
        <end position="158"/>
    </location>
</feature>
<feature type="transmembrane region" description="Helical" evidence="1">
    <location>
        <begin position="202"/>
        <end position="226"/>
    </location>
</feature>
<feature type="transmembrane region" description="Helical" evidence="1">
    <location>
        <begin position="42"/>
        <end position="64"/>
    </location>
</feature>
<proteinExistence type="predicted"/>
<organism evidence="2 3">
    <name type="scientific">Neonectria punicea</name>
    <dbReference type="NCBI Taxonomy" id="979145"/>
    <lineage>
        <taxon>Eukaryota</taxon>
        <taxon>Fungi</taxon>
        <taxon>Dikarya</taxon>
        <taxon>Ascomycota</taxon>
        <taxon>Pezizomycotina</taxon>
        <taxon>Sordariomycetes</taxon>
        <taxon>Hypocreomycetidae</taxon>
        <taxon>Hypocreales</taxon>
        <taxon>Nectriaceae</taxon>
        <taxon>Neonectria</taxon>
    </lineage>
</organism>
<keyword evidence="1" id="KW-0812">Transmembrane</keyword>
<protein>
    <submittedName>
        <fullName evidence="2">Uncharacterized protein</fullName>
    </submittedName>
</protein>
<feature type="transmembrane region" description="Helical" evidence="1">
    <location>
        <begin position="233"/>
        <end position="259"/>
    </location>
</feature>
<sequence length="326" mass="36615">MDTAPLLTAIDGLPGPNFLQDHPAFLRASHSPWSFIPQNVLVVLRGIMLAFIVGTGAMVAHYKLNEESDYTNWRLIFDYSIICFFLVFLYHLIAFSWTFTHLYYPHRDDYIGGIEGSIISAMSLPRNMGSLRKQFYFTMFYTATVVAAFMNSTIYWFITRQNDDGDAPEPQPTPAFGAELLWSDTAMEVPRAPFSDLFGEGWFNAFVILALYGLTSAIMVTEIFWLNSIKRPIAIVSHIFGLIFLAGIYLGWAAIGTLITDWYPFFWLDESLVGSQEAVTAYCIGFVLLAPIMYILMQGIVGIREGLTRSLSEARAVAAVHEALDS</sequence>
<name>A0ABR1HJB1_9HYPO</name>
<gene>
    <name evidence="2" type="ORF">QQX98_002466</name>
</gene>
<feature type="transmembrane region" description="Helical" evidence="1">
    <location>
        <begin position="279"/>
        <end position="301"/>
    </location>
</feature>